<dbReference type="Pfam" id="PF01926">
    <property type="entry name" value="MMR_HSR1"/>
    <property type="match status" value="1"/>
</dbReference>
<evidence type="ECO:0000256" key="4">
    <source>
        <dbReference type="ARBA" id="ARBA00022741"/>
    </source>
</evidence>
<feature type="domain" description="EngB-type G" evidence="8">
    <location>
        <begin position="255"/>
        <end position="431"/>
    </location>
</feature>
<protein>
    <recommendedName>
        <fullName evidence="8">EngB-type G domain-containing protein</fullName>
    </recommendedName>
</protein>
<evidence type="ECO:0000259" key="8">
    <source>
        <dbReference type="PROSITE" id="PS51706"/>
    </source>
</evidence>
<dbReference type="InterPro" id="IPR019987">
    <property type="entry name" value="GTP-bd_ribosome_bio_YsxC"/>
</dbReference>
<dbReference type="PANTHER" id="PTHR47560:SF1">
    <property type="entry name" value="EXPRESSED PROTEIN"/>
    <property type="match status" value="1"/>
</dbReference>
<evidence type="ECO:0000256" key="1">
    <source>
        <dbReference type="ARBA" id="ARBA00001946"/>
    </source>
</evidence>
<keyword evidence="4" id="KW-0547">Nucleotide-binding</keyword>
<accession>A0A7S2T304</accession>
<sequence>MAGLWTALVEGTRCAKAPLACPLGRGQGLARGCDRLRGLRRFALVTHARRREREKVPPESLFSSPSPQQGCPPHHHPHHNAASGASGARSVASVPSDAVEESKEDVRDAGRSRYDKISRRRSEHLRKFRVDTYDLLEHKGGRNGEGKPKGVSNRALFRQTPVDANVMEKIKTLKLCEENRAAQRVAKGKVRAFKKEVSPNHKVPVQMRFYPFFGALDPEINKFLGIPKRDKLRLVTTCGTVKQVEEATEASLIATPIEVAFAGRSNVGKSSLINALSLATCARSANVPGYTQSLHFYALRKDLSLVDMPGYGYASAGYDQVDDWNDLVDSYLVSRGKKRLRRVYVVIDSRHGIKQNDREFLHMLSKAKVKFQVVMNKTDACKPSDLAKRWWHVNEEIKRLPNAVHRIHMCSSRTGAGVQEITKELYHLTSHIIGTTSSVQQQQQQQ</sequence>
<proteinExistence type="inferred from homology"/>
<evidence type="ECO:0000313" key="9">
    <source>
        <dbReference type="EMBL" id="CAD9717279.1"/>
    </source>
</evidence>
<evidence type="ECO:0000256" key="3">
    <source>
        <dbReference type="ARBA" id="ARBA00022723"/>
    </source>
</evidence>
<evidence type="ECO:0000256" key="5">
    <source>
        <dbReference type="ARBA" id="ARBA00022842"/>
    </source>
</evidence>
<dbReference type="HAMAP" id="MF_00321">
    <property type="entry name" value="GTPase_EngB"/>
    <property type="match status" value="1"/>
</dbReference>
<feature type="compositionally biased region" description="Basic and acidic residues" evidence="7">
    <location>
        <begin position="100"/>
        <end position="111"/>
    </location>
</feature>
<dbReference type="CDD" id="cd01876">
    <property type="entry name" value="YihA_EngB"/>
    <property type="match status" value="1"/>
</dbReference>
<dbReference type="GO" id="GO:0046872">
    <property type="term" value="F:metal ion binding"/>
    <property type="evidence" value="ECO:0007669"/>
    <property type="project" value="UniProtKB-KW"/>
</dbReference>
<feature type="region of interest" description="Disordered" evidence="7">
    <location>
        <begin position="50"/>
        <end position="111"/>
    </location>
</feature>
<evidence type="ECO:0000256" key="6">
    <source>
        <dbReference type="ARBA" id="ARBA00023134"/>
    </source>
</evidence>
<dbReference type="NCBIfam" id="TIGR03598">
    <property type="entry name" value="GTPase_YsxC"/>
    <property type="match status" value="1"/>
</dbReference>
<evidence type="ECO:0000256" key="2">
    <source>
        <dbReference type="ARBA" id="ARBA00009638"/>
    </source>
</evidence>
<name>A0A7S2T304_9CHLO</name>
<feature type="compositionally biased region" description="Low complexity" evidence="7">
    <location>
        <begin position="80"/>
        <end position="96"/>
    </location>
</feature>
<feature type="compositionally biased region" description="Low complexity" evidence="7">
    <location>
        <begin position="63"/>
        <end position="72"/>
    </location>
</feature>
<dbReference type="SUPFAM" id="SSF52540">
    <property type="entry name" value="P-loop containing nucleoside triphosphate hydrolases"/>
    <property type="match status" value="1"/>
</dbReference>
<evidence type="ECO:0000256" key="7">
    <source>
        <dbReference type="SAM" id="MobiDB-lite"/>
    </source>
</evidence>
<comment type="similarity">
    <text evidence="2">Belongs to the TRAFAC class TrmE-Era-EngA-EngB-Septin-like GTPase superfamily. EngB GTPase family.</text>
</comment>
<dbReference type="InterPro" id="IPR030393">
    <property type="entry name" value="G_ENGB_dom"/>
</dbReference>
<dbReference type="InterPro" id="IPR006073">
    <property type="entry name" value="GTP-bd"/>
</dbReference>
<dbReference type="EMBL" id="HBHL01009219">
    <property type="protein sequence ID" value="CAD9717279.1"/>
    <property type="molecule type" value="Transcribed_RNA"/>
</dbReference>
<organism evidence="9">
    <name type="scientific">Chloropicon primus</name>
    <dbReference type="NCBI Taxonomy" id="1764295"/>
    <lineage>
        <taxon>Eukaryota</taxon>
        <taxon>Viridiplantae</taxon>
        <taxon>Chlorophyta</taxon>
        <taxon>Chloropicophyceae</taxon>
        <taxon>Chloropicales</taxon>
        <taxon>Chloropicaceae</taxon>
        <taxon>Chloropicon</taxon>
    </lineage>
</organism>
<dbReference type="GO" id="GO:0005525">
    <property type="term" value="F:GTP binding"/>
    <property type="evidence" value="ECO:0007669"/>
    <property type="project" value="UniProtKB-KW"/>
</dbReference>
<dbReference type="PANTHER" id="PTHR47560">
    <property type="entry name" value="EXPRESSED PROTEIN"/>
    <property type="match status" value="1"/>
</dbReference>
<dbReference type="InterPro" id="IPR027417">
    <property type="entry name" value="P-loop_NTPase"/>
</dbReference>
<keyword evidence="3" id="KW-0479">Metal-binding</keyword>
<reference evidence="9" key="1">
    <citation type="submission" date="2021-01" db="EMBL/GenBank/DDBJ databases">
        <authorList>
            <person name="Corre E."/>
            <person name="Pelletier E."/>
            <person name="Niang G."/>
            <person name="Scheremetjew M."/>
            <person name="Finn R."/>
            <person name="Kale V."/>
            <person name="Holt S."/>
            <person name="Cochrane G."/>
            <person name="Meng A."/>
            <person name="Brown T."/>
            <person name="Cohen L."/>
        </authorList>
    </citation>
    <scope>NUCLEOTIDE SEQUENCE</scope>
    <source>
        <strain evidence="9">CCMP1205</strain>
    </source>
</reference>
<dbReference type="AlphaFoldDB" id="A0A7S2T304"/>
<keyword evidence="5" id="KW-0460">Magnesium</keyword>
<gene>
    <name evidence="9" type="ORF">CPRI1469_LOCUS6139</name>
</gene>
<comment type="cofactor">
    <cofactor evidence="1">
        <name>Mg(2+)</name>
        <dbReference type="ChEBI" id="CHEBI:18420"/>
    </cofactor>
</comment>
<dbReference type="PROSITE" id="PS51706">
    <property type="entry name" value="G_ENGB"/>
    <property type="match status" value="1"/>
</dbReference>
<dbReference type="Gene3D" id="3.40.50.300">
    <property type="entry name" value="P-loop containing nucleotide triphosphate hydrolases"/>
    <property type="match status" value="1"/>
</dbReference>
<keyword evidence="6" id="KW-0342">GTP-binding</keyword>